<feature type="region of interest" description="Disordered" evidence="1">
    <location>
        <begin position="324"/>
        <end position="345"/>
    </location>
</feature>
<dbReference type="RefSeq" id="XP_041234376.1">
    <property type="nucleotide sequence ID" value="XM_041376416.1"/>
</dbReference>
<evidence type="ECO:0000313" key="2">
    <source>
        <dbReference type="EMBL" id="KAG1908801.1"/>
    </source>
</evidence>
<keyword evidence="3" id="KW-1185">Reference proteome</keyword>
<accession>A0AAD4HUT2</accession>
<comment type="caution">
    <text evidence="2">The sequence shown here is derived from an EMBL/GenBank/DDBJ whole genome shotgun (WGS) entry which is preliminary data.</text>
</comment>
<sequence>MSDLVYCKGNHLEPEMCYCEEYSAPTNVPVGQRELCTECLHGKSKHPRPQQPASVAEPLVPPALNPGALKPSKPAAATAKERSGVMAIYKQSLAQRARQGSELKCEVLTDSRKTVTATRSEVMAGFRPTIKQKVTGSRVVSSRRAMASSSLKQQQVQIRVGTVTVLINYLDDKGQLVRRVPPVKTEMSKLKRRGCAHFDEDEPEDNKVDFSFCPDWTFEEVEEYFRRLFPKVFEYLDSIKNDDVKGKAVDNGASWALISKENRWLSVAPEPLPNGKHLEQYRGRNNAPLAATNIFIANQKYIPEHICAQWDPDVIIIDIDSEAGEDRNDEPEDSDAPKTACPKHSIRYTEHEEPARKRLHGIHGQPIASTSRINLENKESSSSHVKRKFEFFFLSAQWTSNTQDFTVFASDSDSDNGLDMLPISLKGMSLSPQTQRCALRSLTVMPSIKDEEQKVDLQEVFTGL</sequence>
<gene>
    <name evidence="2" type="ORF">F5891DRAFT_974111</name>
</gene>
<proteinExistence type="predicted"/>
<name>A0AAD4HUT2_9AGAM</name>
<protein>
    <submittedName>
        <fullName evidence="2">Uncharacterized protein</fullName>
    </submittedName>
</protein>
<feature type="compositionally biased region" description="Acidic residues" evidence="1">
    <location>
        <begin position="324"/>
        <end position="334"/>
    </location>
</feature>
<reference evidence="2" key="1">
    <citation type="journal article" date="2020" name="New Phytol.">
        <title>Comparative genomics reveals dynamic genome evolution in host specialist ectomycorrhizal fungi.</title>
        <authorList>
            <person name="Lofgren L.A."/>
            <person name="Nguyen N.H."/>
            <person name="Vilgalys R."/>
            <person name="Ruytinx J."/>
            <person name="Liao H.L."/>
            <person name="Branco S."/>
            <person name="Kuo A."/>
            <person name="LaButti K."/>
            <person name="Lipzen A."/>
            <person name="Andreopoulos W."/>
            <person name="Pangilinan J."/>
            <person name="Riley R."/>
            <person name="Hundley H."/>
            <person name="Na H."/>
            <person name="Barry K."/>
            <person name="Grigoriev I.V."/>
            <person name="Stajich J.E."/>
            <person name="Kennedy P.G."/>
        </authorList>
    </citation>
    <scope>NUCLEOTIDE SEQUENCE</scope>
    <source>
        <strain evidence="2">FC203</strain>
    </source>
</reference>
<dbReference type="AlphaFoldDB" id="A0AAD4HUT2"/>
<feature type="region of interest" description="Disordered" evidence="1">
    <location>
        <begin position="42"/>
        <end position="77"/>
    </location>
</feature>
<dbReference type="GeneID" id="64670714"/>
<evidence type="ECO:0000313" key="3">
    <source>
        <dbReference type="Proteomes" id="UP001195769"/>
    </source>
</evidence>
<evidence type="ECO:0000256" key="1">
    <source>
        <dbReference type="SAM" id="MobiDB-lite"/>
    </source>
</evidence>
<organism evidence="2 3">
    <name type="scientific">Suillus fuscotomentosus</name>
    <dbReference type="NCBI Taxonomy" id="1912939"/>
    <lineage>
        <taxon>Eukaryota</taxon>
        <taxon>Fungi</taxon>
        <taxon>Dikarya</taxon>
        <taxon>Basidiomycota</taxon>
        <taxon>Agaricomycotina</taxon>
        <taxon>Agaricomycetes</taxon>
        <taxon>Agaricomycetidae</taxon>
        <taxon>Boletales</taxon>
        <taxon>Suillineae</taxon>
        <taxon>Suillaceae</taxon>
        <taxon>Suillus</taxon>
    </lineage>
</organism>
<dbReference type="Proteomes" id="UP001195769">
    <property type="component" value="Unassembled WGS sequence"/>
</dbReference>
<dbReference type="EMBL" id="JABBWK010000001">
    <property type="protein sequence ID" value="KAG1908801.1"/>
    <property type="molecule type" value="Genomic_DNA"/>
</dbReference>